<keyword evidence="2" id="KW-1185">Reference proteome</keyword>
<evidence type="ECO:0000313" key="1">
    <source>
        <dbReference type="EMBL" id="TFK66358.1"/>
    </source>
</evidence>
<organism evidence="1 2">
    <name type="scientific">Pluteus cervinus</name>
    <dbReference type="NCBI Taxonomy" id="181527"/>
    <lineage>
        <taxon>Eukaryota</taxon>
        <taxon>Fungi</taxon>
        <taxon>Dikarya</taxon>
        <taxon>Basidiomycota</taxon>
        <taxon>Agaricomycotina</taxon>
        <taxon>Agaricomycetes</taxon>
        <taxon>Agaricomycetidae</taxon>
        <taxon>Agaricales</taxon>
        <taxon>Pluteineae</taxon>
        <taxon>Pluteaceae</taxon>
        <taxon>Pluteus</taxon>
    </lineage>
</organism>
<accession>A0ACD3AKY5</accession>
<protein>
    <submittedName>
        <fullName evidence="1">Uncharacterized protein</fullName>
    </submittedName>
</protein>
<dbReference type="EMBL" id="ML208407">
    <property type="protein sequence ID" value="TFK66358.1"/>
    <property type="molecule type" value="Genomic_DNA"/>
</dbReference>
<proteinExistence type="predicted"/>
<reference evidence="1 2" key="1">
    <citation type="journal article" date="2019" name="Nat. Ecol. Evol.">
        <title>Megaphylogeny resolves global patterns of mushroom evolution.</title>
        <authorList>
            <person name="Varga T."/>
            <person name="Krizsan K."/>
            <person name="Foldi C."/>
            <person name="Dima B."/>
            <person name="Sanchez-Garcia M."/>
            <person name="Sanchez-Ramirez S."/>
            <person name="Szollosi G.J."/>
            <person name="Szarkandi J.G."/>
            <person name="Papp V."/>
            <person name="Albert L."/>
            <person name="Andreopoulos W."/>
            <person name="Angelini C."/>
            <person name="Antonin V."/>
            <person name="Barry K.W."/>
            <person name="Bougher N.L."/>
            <person name="Buchanan P."/>
            <person name="Buyck B."/>
            <person name="Bense V."/>
            <person name="Catcheside P."/>
            <person name="Chovatia M."/>
            <person name="Cooper J."/>
            <person name="Damon W."/>
            <person name="Desjardin D."/>
            <person name="Finy P."/>
            <person name="Geml J."/>
            <person name="Haridas S."/>
            <person name="Hughes K."/>
            <person name="Justo A."/>
            <person name="Karasinski D."/>
            <person name="Kautmanova I."/>
            <person name="Kiss B."/>
            <person name="Kocsube S."/>
            <person name="Kotiranta H."/>
            <person name="LaButti K.M."/>
            <person name="Lechner B.E."/>
            <person name="Liimatainen K."/>
            <person name="Lipzen A."/>
            <person name="Lukacs Z."/>
            <person name="Mihaltcheva S."/>
            <person name="Morgado L.N."/>
            <person name="Niskanen T."/>
            <person name="Noordeloos M.E."/>
            <person name="Ohm R.A."/>
            <person name="Ortiz-Santana B."/>
            <person name="Ovrebo C."/>
            <person name="Racz N."/>
            <person name="Riley R."/>
            <person name="Savchenko A."/>
            <person name="Shiryaev A."/>
            <person name="Soop K."/>
            <person name="Spirin V."/>
            <person name="Szebenyi C."/>
            <person name="Tomsovsky M."/>
            <person name="Tulloss R.E."/>
            <person name="Uehling J."/>
            <person name="Grigoriev I.V."/>
            <person name="Vagvolgyi C."/>
            <person name="Papp T."/>
            <person name="Martin F.M."/>
            <person name="Miettinen O."/>
            <person name="Hibbett D.S."/>
            <person name="Nagy L.G."/>
        </authorList>
    </citation>
    <scope>NUCLEOTIDE SEQUENCE [LARGE SCALE GENOMIC DNA]</scope>
    <source>
        <strain evidence="1 2">NL-1719</strain>
    </source>
</reference>
<evidence type="ECO:0000313" key="2">
    <source>
        <dbReference type="Proteomes" id="UP000308600"/>
    </source>
</evidence>
<name>A0ACD3AKY5_9AGAR</name>
<gene>
    <name evidence="1" type="ORF">BDN72DRAFT_148508</name>
</gene>
<dbReference type="Proteomes" id="UP000308600">
    <property type="component" value="Unassembled WGS sequence"/>
</dbReference>
<sequence length="277" mass="31933">MPSLTLAYAVTSNMSLLTTPIEIRELILGQMDRTSLSAMALTCKAFREASQRHFFSMIYISTSDELNHLYLTFKDNTRLYDFVRFLSLSEMGFSDWLRRPHTIKLLMKFLPQFHRLTSFEIFISGNPRWNDLPNQLQHACLLLFHASPSLERLILPSNVWDVPLDLFSHCADLQSIHLSQTPHDESSHLDFDLPKSPWPPRLHRPKRLALWLTAHLSNEAMEPTATHLIGPSMGLDLQHLQFLSICVEGTSPDLNPLFQISLKNLLLDIDEWDDSNR</sequence>